<comment type="caution">
    <text evidence="8">The sequence shown here is derived from an EMBL/GenBank/DDBJ whole genome shotgun (WGS) entry which is preliminary data.</text>
</comment>
<evidence type="ECO:0000313" key="8">
    <source>
        <dbReference type="EMBL" id="MPM16694.1"/>
    </source>
</evidence>
<evidence type="ECO:0000256" key="2">
    <source>
        <dbReference type="ARBA" id="ARBA00022519"/>
    </source>
</evidence>
<evidence type="ECO:0000256" key="4">
    <source>
        <dbReference type="ARBA" id="ARBA00022989"/>
    </source>
</evidence>
<keyword evidence="2" id="KW-0997">Cell inner membrane</keyword>
<evidence type="ECO:0000256" key="3">
    <source>
        <dbReference type="ARBA" id="ARBA00022692"/>
    </source>
</evidence>
<dbReference type="GO" id="GO:0015221">
    <property type="term" value="F:lipopolysaccharide transmembrane transporter activity"/>
    <property type="evidence" value="ECO:0007669"/>
    <property type="project" value="InterPro"/>
</dbReference>
<dbReference type="AlphaFoldDB" id="A0A644XRE6"/>
<sequence>MTVNERLRRVWEIFSIYLPILLMGLLALGTWWLVRNAPKPLEQPQQRELLHEPDYYMRDFSIKSFDATGRLQSEIQGDTLKHFMDTDTLEIQKARMRTVSPDGRVTLATANRALSNSDGSEVQLFGDAIVTREEFKPAGAKPVPPMQFRGEFLHVWPNEERVKSHLPVTLSRGPDRFTGDAMDFDNFSQVLNMRGDVKGMMQPGRVTSTITPRAAGTSR</sequence>
<dbReference type="InterPro" id="IPR026265">
    <property type="entry name" value="LptC"/>
</dbReference>
<feature type="transmembrane region" description="Helical" evidence="7">
    <location>
        <begin position="12"/>
        <end position="34"/>
    </location>
</feature>
<organism evidence="8">
    <name type="scientific">bioreactor metagenome</name>
    <dbReference type="NCBI Taxonomy" id="1076179"/>
    <lineage>
        <taxon>unclassified sequences</taxon>
        <taxon>metagenomes</taxon>
        <taxon>ecological metagenomes</taxon>
    </lineage>
</organism>
<dbReference type="EMBL" id="VSSQ01002659">
    <property type="protein sequence ID" value="MPM16694.1"/>
    <property type="molecule type" value="Genomic_DNA"/>
</dbReference>
<feature type="compositionally biased region" description="Polar residues" evidence="6">
    <location>
        <begin position="205"/>
        <end position="219"/>
    </location>
</feature>
<dbReference type="InterPro" id="IPR052363">
    <property type="entry name" value="LPS_export_LptC"/>
</dbReference>
<gene>
    <name evidence="8" type="primary">lptC_2</name>
    <name evidence="8" type="ORF">SDC9_63075</name>
</gene>
<dbReference type="Pfam" id="PF06835">
    <property type="entry name" value="LptC"/>
    <property type="match status" value="1"/>
</dbReference>
<evidence type="ECO:0000256" key="5">
    <source>
        <dbReference type="ARBA" id="ARBA00023136"/>
    </source>
</evidence>
<keyword evidence="4 7" id="KW-1133">Transmembrane helix</keyword>
<proteinExistence type="predicted"/>
<keyword evidence="3 7" id="KW-0812">Transmembrane</keyword>
<dbReference type="Gene3D" id="2.60.450.10">
    <property type="entry name" value="Lipopolysaccharide (LPS) transport protein A like domain"/>
    <property type="match status" value="1"/>
</dbReference>
<protein>
    <submittedName>
        <fullName evidence="8">Lipopolysaccharide export system protein LptC</fullName>
    </submittedName>
</protein>
<evidence type="ECO:0000256" key="7">
    <source>
        <dbReference type="SAM" id="Phobius"/>
    </source>
</evidence>
<name>A0A644XRE6_9ZZZZ</name>
<dbReference type="InterPro" id="IPR010664">
    <property type="entry name" value="LipoPS_assembly_LptC-rel"/>
</dbReference>
<dbReference type="PANTHER" id="PTHR37481">
    <property type="entry name" value="LIPOPOLYSACCHARIDE EXPORT SYSTEM PROTEIN LPTC"/>
    <property type="match status" value="1"/>
</dbReference>
<dbReference type="NCBIfam" id="TIGR04409">
    <property type="entry name" value="LptC_YrbK"/>
    <property type="match status" value="1"/>
</dbReference>
<feature type="region of interest" description="Disordered" evidence="6">
    <location>
        <begin position="199"/>
        <end position="219"/>
    </location>
</feature>
<evidence type="ECO:0000256" key="6">
    <source>
        <dbReference type="SAM" id="MobiDB-lite"/>
    </source>
</evidence>
<accession>A0A644XRE6</accession>
<reference evidence="8" key="1">
    <citation type="submission" date="2019-08" db="EMBL/GenBank/DDBJ databases">
        <authorList>
            <person name="Kucharzyk K."/>
            <person name="Murdoch R.W."/>
            <person name="Higgins S."/>
            <person name="Loffler F."/>
        </authorList>
    </citation>
    <scope>NUCLEOTIDE SEQUENCE</scope>
</reference>
<keyword evidence="5 7" id="KW-0472">Membrane</keyword>
<dbReference type="PANTHER" id="PTHR37481:SF1">
    <property type="entry name" value="LIPOPOLYSACCHARIDE EXPORT SYSTEM PROTEIN LPTC"/>
    <property type="match status" value="1"/>
</dbReference>
<evidence type="ECO:0000256" key="1">
    <source>
        <dbReference type="ARBA" id="ARBA00022475"/>
    </source>
</evidence>
<dbReference type="GO" id="GO:0017089">
    <property type="term" value="F:glycolipid transfer activity"/>
    <property type="evidence" value="ECO:0007669"/>
    <property type="project" value="TreeGrafter"/>
</dbReference>
<keyword evidence="1" id="KW-1003">Cell membrane</keyword>
<dbReference type="GO" id="GO:0005886">
    <property type="term" value="C:plasma membrane"/>
    <property type="evidence" value="ECO:0007669"/>
    <property type="project" value="InterPro"/>
</dbReference>
<dbReference type="GO" id="GO:0030288">
    <property type="term" value="C:outer membrane-bounded periplasmic space"/>
    <property type="evidence" value="ECO:0007669"/>
    <property type="project" value="TreeGrafter"/>
</dbReference>